<accession>A0A0R1LUI8</accession>
<sequence length="370" mass="42553">MKYTFFYSWQNDLPGKQHRYFLEKVINVAIKKLKDKDIVFDLEKDTRGNVGSPDIIDTILQKINNCSIFVCDLSAEHVPNANVLFELGYAVNRLGWDRIICLFDREIISPEEMPFDIKKNRLTAFSPTDSGEIKRLSKILENNAVSLVKDGKINDPFLEEEKSYIDKIILDVLYSFSEIFYGTKSLKEISKLLECSTLPEVEQSFPSYLALNDYSSNLELAREKLKEFSVSSLFPSEWRNTIISLIKWIRSYQLFVSEIPRTNPFPFLIENEIPGIKVVSGKEINPNNPALSKLVLQKLDNDKYEVITSTEYAAREAVLLSKNIKIKSAMKDEFCDYVKGIKAIANHWLLITGGEFLLSQDFYVLGRKNH</sequence>
<protein>
    <recommendedName>
        <fullName evidence="3">CD-NTase-associated protein 12/Pycsar effector protein TIR domain-containing protein</fullName>
    </recommendedName>
</protein>
<dbReference type="STRING" id="1423715.FD25_GL002382"/>
<keyword evidence="2" id="KW-1185">Reference proteome</keyword>
<organism evidence="1 2">
    <name type="scientific">Levilactobacillus acidifarinae DSM 19394 = JCM 15949</name>
    <dbReference type="NCBI Taxonomy" id="1423715"/>
    <lineage>
        <taxon>Bacteria</taxon>
        <taxon>Bacillati</taxon>
        <taxon>Bacillota</taxon>
        <taxon>Bacilli</taxon>
        <taxon>Lactobacillales</taxon>
        <taxon>Lactobacillaceae</taxon>
        <taxon>Levilactobacillus</taxon>
    </lineage>
</organism>
<dbReference type="Proteomes" id="UP000051955">
    <property type="component" value="Unassembled WGS sequence"/>
</dbReference>
<name>A0A0R1LUI8_9LACO</name>
<dbReference type="AlphaFoldDB" id="A0A0R1LUI8"/>
<proteinExistence type="predicted"/>
<comment type="caution">
    <text evidence="1">The sequence shown here is derived from an EMBL/GenBank/DDBJ whole genome shotgun (WGS) entry which is preliminary data.</text>
</comment>
<dbReference type="OrthoDB" id="8910972at2"/>
<evidence type="ECO:0000313" key="2">
    <source>
        <dbReference type="Proteomes" id="UP000051955"/>
    </source>
</evidence>
<gene>
    <name evidence="1" type="ORF">FD25_GL002382</name>
</gene>
<evidence type="ECO:0000313" key="1">
    <source>
        <dbReference type="EMBL" id="KRK95922.1"/>
    </source>
</evidence>
<dbReference type="RefSeq" id="WP_057801141.1">
    <property type="nucleotide sequence ID" value="NZ_AZDV01000005.1"/>
</dbReference>
<dbReference type="PATRIC" id="fig|1423715.3.peg.2459"/>
<reference evidence="1 2" key="1">
    <citation type="journal article" date="2015" name="Genome Announc.">
        <title>Expanding the biotechnology potential of lactobacilli through comparative genomics of 213 strains and associated genera.</title>
        <authorList>
            <person name="Sun Z."/>
            <person name="Harris H.M."/>
            <person name="McCann A."/>
            <person name="Guo C."/>
            <person name="Argimon S."/>
            <person name="Zhang W."/>
            <person name="Yang X."/>
            <person name="Jeffery I.B."/>
            <person name="Cooney J.C."/>
            <person name="Kagawa T.F."/>
            <person name="Liu W."/>
            <person name="Song Y."/>
            <person name="Salvetti E."/>
            <person name="Wrobel A."/>
            <person name="Rasinkangas P."/>
            <person name="Parkhill J."/>
            <person name="Rea M.C."/>
            <person name="O'Sullivan O."/>
            <person name="Ritari J."/>
            <person name="Douillard F.P."/>
            <person name="Paul Ross R."/>
            <person name="Yang R."/>
            <person name="Briner A.E."/>
            <person name="Felis G.E."/>
            <person name="de Vos W.M."/>
            <person name="Barrangou R."/>
            <person name="Klaenhammer T.R."/>
            <person name="Caufield P.W."/>
            <person name="Cui Y."/>
            <person name="Zhang H."/>
            <person name="O'Toole P.W."/>
        </authorList>
    </citation>
    <scope>NUCLEOTIDE SEQUENCE [LARGE SCALE GENOMIC DNA]</scope>
    <source>
        <strain evidence="1 2">DSM 19394</strain>
    </source>
</reference>
<dbReference type="EMBL" id="AZDV01000005">
    <property type="protein sequence ID" value="KRK95922.1"/>
    <property type="molecule type" value="Genomic_DNA"/>
</dbReference>
<evidence type="ECO:0008006" key="3">
    <source>
        <dbReference type="Google" id="ProtNLM"/>
    </source>
</evidence>